<dbReference type="AlphaFoldDB" id="A0A1G1W9Z0"/>
<protein>
    <submittedName>
        <fullName evidence="1">Uncharacterized protein</fullName>
    </submittedName>
</protein>
<name>A0A1G1W9Z0_9BACT</name>
<dbReference type="Proteomes" id="UP000176631">
    <property type="component" value="Unassembled WGS sequence"/>
</dbReference>
<accession>A0A1G1W9Z0</accession>
<sequence length="105" mass="11992">MSAGVIRMGRSVEEAVLAWCRLAPTIGIKPGLREIRPEKYQRMSTGECEWRNVTIISFGRKVFAQTKKPEGQDWFMSQINVYSEDGSSFRTYISLDGENFTQYTG</sequence>
<gene>
    <name evidence="1" type="ORF">A2172_02745</name>
</gene>
<reference evidence="1 2" key="1">
    <citation type="journal article" date="2016" name="Nat. Commun.">
        <title>Thousands of microbial genomes shed light on interconnected biogeochemical processes in an aquifer system.</title>
        <authorList>
            <person name="Anantharaman K."/>
            <person name="Brown C.T."/>
            <person name="Hug L.A."/>
            <person name="Sharon I."/>
            <person name="Castelle C.J."/>
            <person name="Probst A.J."/>
            <person name="Thomas B.C."/>
            <person name="Singh A."/>
            <person name="Wilkins M.J."/>
            <person name="Karaoz U."/>
            <person name="Brodie E.L."/>
            <person name="Williams K.H."/>
            <person name="Hubbard S.S."/>
            <person name="Banfield J.F."/>
        </authorList>
    </citation>
    <scope>NUCLEOTIDE SEQUENCE [LARGE SCALE GENOMIC DNA]</scope>
</reference>
<evidence type="ECO:0000313" key="2">
    <source>
        <dbReference type="Proteomes" id="UP000176631"/>
    </source>
</evidence>
<evidence type="ECO:0000313" key="1">
    <source>
        <dbReference type="EMBL" id="OGY24508.1"/>
    </source>
</evidence>
<comment type="caution">
    <text evidence="1">The sequence shown here is derived from an EMBL/GenBank/DDBJ whole genome shotgun (WGS) entry which is preliminary data.</text>
</comment>
<proteinExistence type="predicted"/>
<organism evidence="1 2">
    <name type="scientific">Candidatus Woykebacteria bacterium RBG_13_40_15</name>
    <dbReference type="NCBI Taxonomy" id="1802593"/>
    <lineage>
        <taxon>Bacteria</taxon>
        <taxon>Candidatus Woykeibacteriota</taxon>
    </lineage>
</organism>
<dbReference type="EMBL" id="MHCP01000007">
    <property type="protein sequence ID" value="OGY24508.1"/>
    <property type="molecule type" value="Genomic_DNA"/>
</dbReference>